<dbReference type="GO" id="GO:0006310">
    <property type="term" value="P:DNA recombination"/>
    <property type="evidence" value="ECO:0007669"/>
    <property type="project" value="UniProtKB-KW"/>
</dbReference>
<dbReference type="Gene3D" id="1.10.3260.10">
    <property type="entry name" value="DNA ligase, ATP-dependent, N-terminal domain"/>
    <property type="match status" value="1"/>
</dbReference>
<evidence type="ECO:0000256" key="2">
    <source>
        <dbReference type="ARBA" id="ARBA00022598"/>
    </source>
</evidence>
<dbReference type="SUPFAM" id="SSF56091">
    <property type="entry name" value="DNA ligase/mRNA capping enzyme, catalytic domain"/>
    <property type="match status" value="1"/>
</dbReference>
<evidence type="ECO:0000256" key="1">
    <source>
        <dbReference type="ARBA" id="ARBA00007572"/>
    </source>
</evidence>
<keyword evidence="4" id="KW-0547">Nucleotide-binding</keyword>
<dbReference type="PROSITE" id="PS50160">
    <property type="entry name" value="DNA_LIGASE_A3"/>
    <property type="match status" value="1"/>
</dbReference>
<dbReference type="Pfam" id="PF01068">
    <property type="entry name" value="DNA_ligase_A_M"/>
    <property type="match status" value="1"/>
</dbReference>
<dbReference type="Proteomes" id="UP000184041">
    <property type="component" value="Unassembled WGS sequence"/>
</dbReference>
<dbReference type="InterPro" id="IPR012310">
    <property type="entry name" value="DNA_ligase_ATP-dep_cent"/>
</dbReference>
<dbReference type="SUPFAM" id="SSF117018">
    <property type="entry name" value="ATP-dependent DNA ligase DNA-binding domain"/>
    <property type="match status" value="1"/>
</dbReference>
<dbReference type="InterPro" id="IPR036599">
    <property type="entry name" value="DNA_ligase_N_sf"/>
</dbReference>
<keyword evidence="8" id="KW-0234">DNA repair</keyword>
<dbReference type="InterPro" id="IPR012308">
    <property type="entry name" value="DNA_ligase_ATP-dep_N"/>
</dbReference>
<evidence type="ECO:0000256" key="3">
    <source>
        <dbReference type="ARBA" id="ARBA00022618"/>
    </source>
</evidence>
<dbReference type="GO" id="GO:0005524">
    <property type="term" value="F:ATP binding"/>
    <property type="evidence" value="ECO:0007669"/>
    <property type="project" value="UniProtKB-KW"/>
</dbReference>
<dbReference type="RefSeq" id="WP_073060419.1">
    <property type="nucleotide sequence ID" value="NZ_FQUS01000004.1"/>
</dbReference>
<keyword evidence="2 12" id="KW-0436">Ligase</keyword>
<dbReference type="InterPro" id="IPR050191">
    <property type="entry name" value="ATP-dep_DNA_ligase"/>
</dbReference>
<keyword evidence="6" id="KW-0067">ATP-binding</keyword>
<reference evidence="12 13" key="1">
    <citation type="submission" date="2016-11" db="EMBL/GenBank/DDBJ databases">
        <authorList>
            <person name="Jaros S."/>
            <person name="Januszkiewicz K."/>
            <person name="Wedrychowicz H."/>
        </authorList>
    </citation>
    <scope>NUCLEOTIDE SEQUENCE [LARGE SCALE GENOMIC DNA]</scope>
    <source>
        <strain evidence="12 13">DSM 21986</strain>
    </source>
</reference>
<keyword evidence="13" id="KW-1185">Reference proteome</keyword>
<evidence type="ECO:0000256" key="6">
    <source>
        <dbReference type="ARBA" id="ARBA00022840"/>
    </source>
</evidence>
<feature type="domain" description="ATP-dependent DNA ligase family profile" evidence="11">
    <location>
        <begin position="333"/>
        <end position="418"/>
    </location>
</feature>
<gene>
    <name evidence="12" type="ORF">SAMN05443144_104222</name>
</gene>
<evidence type="ECO:0000256" key="8">
    <source>
        <dbReference type="ARBA" id="ARBA00023204"/>
    </source>
</evidence>
<dbReference type="STRING" id="1194090.SAMN05443144_104222"/>
<dbReference type="Pfam" id="PF04675">
    <property type="entry name" value="DNA_ligase_A_N"/>
    <property type="match status" value="1"/>
</dbReference>
<dbReference type="InterPro" id="IPR012340">
    <property type="entry name" value="NA-bd_OB-fold"/>
</dbReference>
<evidence type="ECO:0000259" key="11">
    <source>
        <dbReference type="PROSITE" id="PS50160"/>
    </source>
</evidence>
<dbReference type="GO" id="GO:0003910">
    <property type="term" value="F:DNA ligase (ATP) activity"/>
    <property type="evidence" value="ECO:0007669"/>
    <property type="project" value="UniProtKB-EC"/>
</dbReference>
<keyword evidence="5" id="KW-0227">DNA damage</keyword>
<keyword evidence="3" id="KW-0132">Cell division</keyword>
<proteinExistence type="inferred from homology"/>
<dbReference type="AlphaFoldDB" id="A0A1M4XU82"/>
<dbReference type="GO" id="GO:0051301">
    <property type="term" value="P:cell division"/>
    <property type="evidence" value="ECO:0007669"/>
    <property type="project" value="UniProtKB-KW"/>
</dbReference>
<dbReference type="SUPFAM" id="SSF50249">
    <property type="entry name" value="Nucleic acid-binding proteins"/>
    <property type="match status" value="1"/>
</dbReference>
<evidence type="ECO:0000256" key="9">
    <source>
        <dbReference type="ARBA" id="ARBA00023306"/>
    </source>
</evidence>
<dbReference type="EMBL" id="FQUS01000004">
    <property type="protein sequence ID" value="SHE97154.1"/>
    <property type="molecule type" value="Genomic_DNA"/>
</dbReference>
<evidence type="ECO:0000256" key="10">
    <source>
        <dbReference type="ARBA" id="ARBA00034003"/>
    </source>
</evidence>
<accession>A0A1M4XU82</accession>
<evidence type="ECO:0000256" key="4">
    <source>
        <dbReference type="ARBA" id="ARBA00022741"/>
    </source>
</evidence>
<dbReference type="Gene3D" id="2.40.50.140">
    <property type="entry name" value="Nucleic acid-binding proteins"/>
    <property type="match status" value="1"/>
</dbReference>
<keyword evidence="9" id="KW-0131">Cell cycle</keyword>
<evidence type="ECO:0000256" key="7">
    <source>
        <dbReference type="ARBA" id="ARBA00023172"/>
    </source>
</evidence>
<comment type="catalytic activity">
    <reaction evidence="10">
        <text>ATP + (deoxyribonucleotide)n-3'-hydroxyl + 5'-phospho-(deoxyribonucleotide)m = (deoxyribonucleotide)n+m + AMP + diphosphate.</text>
        <dbReference type="EC" id="6.5.1.1"/>
    </reaction>
</comment>
<name>A0A1M4XU82_9BACT</name>
<dbReference type="GO" id="GO:0003677">
    <property type="term" value="F:DNA binding"/>
    <property type="evidence" value="ECO:0007669"/>
    <property type="project" value="InterPro"/>
</dbReference>
<evidence type="ECO:0000313" key="12">
    <source>
        <dbReference type="EMBL" id="SHE97154.1"/>
    </source>
</evidence>
<keyword evidence="7" id="KW-0233">DNA recombination</keyword>
<dbReference type="PANTHER" id="PTHR45674">
    <property type="entry name" value="DNA LIGASE 1/3 FAMILY MEMBER"/>
    <property type="match status" value="1"/>
</dbReference>
<protein>
    <submittedName>
        <fullName evidence="12">ATP-dependent DNA ligase</fullName>
    </submittedName>
</protein>
<sequence length="579" mass="66145">MSDTFRQWAEAVQQIAEAPDTPVGITRCATYLRSLRTDKGLQLAARFLDERIFPFRSGKRVAVGSRTYSTCAAEFCEIDYEQVFKPCKKALGNAPDTIEKLMQNIEAARDRRSSAGLSLSDIRQNYERLSGLSTRTVKKTLLKSAWRKMTPVEINYYIRLMRGALETGLSSQQLASALAEAFERDPSRVRHAVTITGRMGRTALLCKHDKLEEARFFPFHPLPPMSASPAKEAEAVDLTRYVAEEEFAGLRTQVHLSGNRVKLYASDGTEVTGPFPDVTHFFLSRPIPDVVLDGVICAYRDREILPGQLLRKRMKMKKKRPGADMLEQYPALFIAFDILYHKGELISGKSLSRRRQILEKLSENHSVPIASQFDVRDRDHLKKLFIRSLSHGNEGLVLKLRESAYETYGQPSDSWINIIKPAGSLKTVLMYVHTENGKHGRRHTGYTLGVRVREDPRYEEEFIPIGKSGADDLGDEETKRLKKRIRDLTVEKYGPTLGLIPEIVVELEFDDIRLNKRTKANYVLHRPRFSIIRWNSDPVETATLKKVENLYQKKINQNRLKQDENPSFLIHENYTSTKD</sequence>
<dbReference type="Gene3D" id="3.30.470.30">
    <property type="entry name" value="DNA ligase/mRNA capping enzyme"/>
    <property type="match status" value="1"/>
</dbReference>
<dbReference type="GO" id="GO:0006281">
    <property type="term" value="P:DNA repair"/>
    <property type="evidence" value="ECO:0007669"/>
    <property type="project" value="UniProtKB-KW"/>
</dbReference>
<dbReference type="PANTHER" id="PTHR45674:SF4">
    <property type="entry name" value="DNA LIGASE 1"/>
    <property type="match status" value="1"/>
</dbReference>
<comment type="similarity">
    <text evidence="1">Belongs to the ATP-dependent DNA ligase family.</text>
</comment>
<evidence type="ECO:0000313" key="13">
    <source>
        <dbReference type="Proteomes" id="UP000184041"/>
    </source>
</evidence>
<organism evidence="12 13">
    <name type="scientific">Fodinibius roseus</name>
    <dbReference type="NCBI Taxonomy" id="1194090"/>
    <lineage>
        <taxon>Bacteria</taxon>
        <taxon>Pseudomonadati</taxon>
        <taxon>Balneolota</taxon>
        <taxon>Balneolia</taxon>
        <taxon>Balneolales</taxon>
        <taxon>Balneolaceae</taxon>
        <taxon>Fodinibius</taxon>
    </lineage>
</organism>
<evidence type="ECO:0000256" key="5">
    <source>
        <dbReference type="ARBA" id="ARBA00022763"/>
    </source>
</evidence>